<organism evidence="2 3">
    <name type="scientific">Parvicella tangerina</name>
    <dbReference type="NCBI Taxonomy" id="2829795"/>
    <lineage>
        <taxon>Bacteria</taxon>
        <taxon>Pseudomonadati</taxon>
        <taxon>Bacteroidota</taxon>
        <taxon>Flavobacteriia</taxon>
        <taxon>Flavobacteriales</taxon>
        <taxon>Parvicellaceae</taxon>
        <taxon>Parvicella</taxon>
    </lineage>
</organism>
<dbReference type="RefSeq" id="WP_258541709.1">
    <property type="nucleotide sequence ID" value="NZ_OU015584.1"/>
</dbReference>
<accession>A0A916JMJ2</accession>
<name>A0A916JMJ2_9FLAO</name>
<keyword evidence="3" id="KW-1185">Reference proteome</keyword>
<dbReference type="InterPro" id="IPR001296">
    <property type="entry name" value="Glyco_trans_1"/>
</dbReference>
<dbReference type="Pfam" id="PF00534">
    <property type="entry name" value="Glycos_transf_1"/>
    <property type="match status" value="1"/>
</dbReference>
<protein>
    <recommendedName>
        <fullName evidence="1">Glycosyl transferase family 1 domain-containing protein</fullName>
    </recommendedName>
</protein>
<dbReference type="EMBL" id="OU015584">
    <property type="protein sequence ID" value="CAG5080998.1"/>
    <property type="molecule type" value="Genomic_DNA"/>
</dbReference>
<evidence type="ECO:0000313" key="2">
    <source>
        <dbReference type="EMBL" id="CAG5080998.1"/>
    </source>
</evidence>
<dbReference type="CDD" id="cd03801">
    <property type="entry name" value="GT4_PimA-like"/>
    <property type="match status" value="1"/>
</dbReference>
<dbReference type="Proteomes" id="UP000683507">
    <property type="component" value="Chromosome"/>
</dbReference>
<gene>
    <name evidence="2" type="ORF">CRYO30217_01508</name>
</gene>
<proteinExistence type="predicted"/>
<dbReference type="SUPFAM" id="SSF53756">
    <property type="entry name" value="UDP-Glycosyltransferase/glycogen phosphorylase"/>
    <property type="match status" value="1"/>
</dbReference>
<feature type="domain" description="Glycosyl transferase family 1" evidence="1">
    <location>
        <begin position="181"/>
        <end position="334"/>
    </location>
</feature>
<sequence>MKRVLFIAHHRLDRAPGQRYRFEQYFDWFKENGIECVLSNLLDEEDDRNLYKRRNYWNKFKIALKSWSKRRKDLKRIKDFDLVVIYREAKITRGIGFEKRASKMGVPMLFDFDDAIWVKDMSAGNKWLSFLKSSNKIQRILPLCSHVTAGNKYLAAYASQFNDNVSIVPSTIDCTKYVPLGRSSDKITIGWVGSHTTVKHFELVINVYKKLLKTYGEKIEFKVIGDPLYENKELGIVGEPWCNEKEVELFNSIDIGVMPLEEDAWTKGKCGMKGLLYMSVGKPAVMSAVGMNCEIVSHGKDGYVPVGEDEWYSVLSELIENESLRKEVGEQARTTILERFSTVSQQDYLLEIYQKAMGVKPEEMLVPQPVNPNPKVELTAELDSVA</sequence>
<dbReference type="PANTHER" id="PTHR12526">
    <property type="entry name" value="GLYCOSYLTRANSFERASE"/>
    <property type="match status" value="1"/>
</dbReference>
<evidence type="ECO:0000259" key="1">
    <source>
        <dbReference type="Pfam" id="PF00534"/>
    </source>
</evidence>
<dbReference type="AlphaFoldDB" id="A0A916JMJ2"/>
<dbReference type="KEGG" id="ptan:CRYO30217_01508"/>
<reference evidence="2" key="1">
    <citation type="submission" date="2021-04" db="EMBL/GenBank/DDBJ databases">
        <authorList>
            <person name="Rodrigo-Torres L."/>
            <person name="Arahal R. D."/>
            <person name="Lucena T."/>
        </authorList>
    </citation>
    <scope>NUCLEOTIDE SEQUENCE</scope>
    <source>
        <strain evidence="2">AS29M-1</strain>
    </source>
</reference>
<evidence type="ECO:0000313" key="3">
    <source>
        <dbReference type="Proteomes" id="UP000683507"/>
    </source>
</evidence>
<dbReference type="Gene3D" id="3.40.50.2000">
    <property type="entry name" value="Glycogen Phosphorylase B"/>
    <property type="match status" value="1"/>
</dbReference>